<organism evidence="1 2">
    <name type="scientific">Rhododendron simsii</name>
    <name type="common">Sims's rhododendron</name>
    <dbReference type="NCBI Taxonomy" id="118357"/>
    <lineage>
        <taxon>Eukaryota</taxon>
        <taxon>Viridiplantae</taxon>
        <taxon>Streptophyta</taxon>
        <taxon>Embryophyta</taxon>
        <taxon>Tracheophyta</taxon>
        <taxon>Spermatophyta</taxon>
        <taxon>Magnoliopsida</taxon>
        <taxon>eudicotyledons</taxon>
        <taxon>Gunneridae</taxon>
        <taxon>Pentapetalae</taxon>
        <taxon>asterids</taxon>
        <taxon>Ericales</taxon>
        <taxon>Ericaceae</taxon>
        <taxon>Ericoideae</taxon>
        <taxon>Rhodoreae</taxon>
        <taxon>Rhododendron</taxon>
    </lineage>
</organism>
<dbReference type="AlphaFoldDB" id="A0A834FTW9"/>
<sequence>MGSISDIFEVVLSKLKGLRKIDVSRNHFITDKLLLAQSTNCVYLAQILVLERSLVTSYGISFVMRNSSN</sequence>
<name>A0A834FTW9_RHOSS</name>
<keyword evidence="2" id="KW-1185">Reference proteome</keyword>
<comment type="caution">
    <text evidence="1">The sequence shown here is derived from an EMBL/GenBank/DDBJ whole genome shotgun (WGS) entry which is preliminary data.</text>
</comment>
<reference evidence="1" key="1">
    <citation type="submission" date="2019-11" db="EMBL/GenBank/DDBJ databases">
        <authorList>
            <person name="Liu Y."/>
            <person name="Hou J."/>
            <person name="Li T.-Q."/>
            <person name="Guan C.-H."/>
            <person name="Wu X."/>
            <person name="Wu H.-Z."/>
            <person name="Ling F."/>
            <person name="Zhang R."/>
            <person name="Shi X.-G."/>
            <person name="Ren J.-P."/>
            <person name="Chen E.-F."/>
            <person name="Sun J.-M."/>
        </authorList>
    </citation>
    <scope>NUCLEOTIDE SEQUENCE</scope>
    <source>
        <strain evidence="1">Adult_tree_wgs_1</strain>
        <tissue evidence="1">Leaves</tissue>
    </source>
</reference>
<accession>A0A834FTW9</accession>
<gene>
    <name evidence="1" type="ORF">RHSIM_RhsimUnG0244300</name>
</gene>
<evidence type="ECO:0000313" key="1">
    <source>
        <dbReference type="EMBL" id="KAF7112297.1"/>
    </source>
</evidence>
<proteinExistence type="predicted"/>
<dbReference type="OrthoDB" id="6066220at2759"/>
<evidence type="ECO:0000313" key="2">
    <source>
        <dbReference type="Proteomes" id="UP000626092"/>
    </source>
</evidence>
<dbReference type="Proteomes" id="UP000626092">
    <property type="component" value="Unassembled WGS sequence"/>
</dbReference>
<protein>
    <submittedName>
        <fullName evidence="1">Uncharacterized protein</fullName>
    </submittedName>
</protein>
<dbReference type="EMBL" id="WJXA01000540">
    <property type="protein sequence ID" value="KAF7112297.1"/>
    <property type="molecule type" value="Genomic_DNA"/>
</dbReference>